<keyword evidence="1" id="KW-0472">Membrane</keyword>
<dbReference type="InterPro" id="IPR056002">
    <property type="entry name" value="DUF7580"/>
</dbReference>
<dbReference type="Pfam" id="PF24476">
    <property type="entry name" value="DUF7580"/>
    <property type="match status" value="1"/>
</dbReference>
<dbReference type="PANTHER" id="PTHR35186">
    <property type="entry name" value="ANK_REP_REGION DOMAIN-CONTAINING PROTEIN"/>
    <property type="match status" value="1"/>
</dbReference>
<gene>
    <name evidence="3" type="ORF">B0I35DRAFT_509797</name>
</gene>
<organism evidence="3 4">
    <name type="scientific">Stachybotrys elegans</name>
    <dbReference type="NCBI Taxonomy" id="80388"/>
    <lineage>
        <taxon>Eukaryota</taxon>
        <taxon>Fungi</taxon>
        <taxon>Dikarya</taxon>
        <taxon>Ascomycota</taxon>
        <taxon>Pezizomycotina</taxon>
        <taxon>Sordariomycetes</taxon>
        <taxon>Hypocreomycetidae</taxon>
        <taxon>Hypocreales</taxon>
        <taxon>Stachybotryaceae</taxon>
        <taxon>Stachybotrys</taxon>
    </lineage>
</organism>
<dbReference type="AlphaFoldDB" id="A0A8K0SVJ7"/>
<feature type="transmembrane region" description="Helical" evidence="1">
    <location>
        <begin position="6"/>
        <end position="26"/>
    </location>
</feature>
<keyword evidence="1" id="KW-1133">Transmembrane helix</keyword>
<comment type="caution">
    <text evidence="3">The sequence shown here is derived from an EMBL/GenBank/DDBJ whole genome shotgun (WGS) entry which is preliminary data.</text>
</comment>
<dbReference type="OrthoDB" id="3565018at2759"/>
<keyword evidence="4" id="KW-1185">Reference proteome</keyword>
<dbReference type="Proteomes" id="UP000813444">
    <property type="component" value="Unassembled WGS sequence"/>
</dbReference>
<reference evidence="3" key="1">
    <citation type="journal article" date="2021" name="Nat. Commun.">
        <title>Genetic determinants of endophytism in the Arabidopsis root mycobiome.</title>
        <authorList>
            <person name="Mesny F."/>
            <person name="Miyauchi S."/>
            <person name="Thiergart T."/>
            <person name="Pickel B."/>
            <person name="Atanasova L."/>
            <person name="Karlsson M."/>
            <person name="Huettel B."/>
            <person name="Barry K.W."/>
            <person name="Haridas S."/>
            <person name="Chen C."/>
            <person name="Bauer D."/>
            <person name="Andreopoulos W."/>
            <person name="Pangilinan J."/>
            <person name="LaButti K."/>
            <person name="Riley R."/>
            <person name="Lipzen A."/>
            <person name="Clum A."/>
            <person name="Drula E."/>
            <person name="Henrissat B."/>
            <person name="Kohler A."/>
            <person name="Grigoriev I.V."/>
            <person name="Martin F.M."/>
            <person name="Hacquard S."/>
        </authorList>
    </citation>
    <scope>NUCLEOTIDE SEQUENCE</scope>
    <source>
        <strain evidence="3">MPI-CAGE-CH-0235</strain>
    </source>
</reference>
<evidence type="ECO:0000313" key="3">
    <source>
        <dbReference type="EMBL" id="KAH7322440.1"/>
    </source>
</evidence>
<dbReference type="EMBL" id="JAGPNK010000004">
    <property type="protein sequence ID" value="KAH7322440.1"/>
    <property type="molecule type" value="Genomic_DNA"/>
</dbReference>
<feature type="domain" description="DUF7580" evidence="2">
    <location>
        <begin position="212"/>
        <end position="556"/>
    </location>
</feature>
<evidence type="ECO:0000313" key="4">
    <source>
        <dbReference type="Proteomes" id="UP000813444"/>
    </source>
</evidence>
<dbReference type="PANTHER" id="PTHR35186:SF4">
    <property type="entry name" value="PRION-INHIBITION AND PROPAGATION HELO DOMAIN-CONTAINING PROTEIN"/>
    <property type="match status" value="1"/>
</dbReference>
<evidence type="ECO:0000256" key="1">
    <source>
        <dbReference type="SAM" id="Phobius"/>
    </source>
</evidence>
<accession>A0A8K0SVJ7</accession>
<protein>
    <recommendedName>
        <fullName evidence="2">DUF7580 domain-containing protein</fullName>
    </recommendedName>
</protein>
<proteinExistence type="predicted"/>
<name>A0A8K0SVJ7_9HYPO</name>
<evidence type="ECO:0000259" key="2">
    <source>
        <dbReference type="Pfam" id="PF24476"/>
    </source>
</evidence>
<keyword evidence="1" id="KW-0812">Transmembrane</keyword>
<sequence>MSGFEIAGLVLGVIPIVIEALSAYQAGKGLFAIMRKSHGLVDELIHKLKTQRLHFYLDILELLREARVPAILMESDPMPDKCVEILQAAETSNVVEQYLGSPFFDNFLEIIGLYEKYLQKITSKLSHIVRPKNAARGDLAAVIQARKCPDTCLSFKGKLKFAIDRDSLGILVEDLGSERYSLGKLIRRVKTKREWEAREPTGSSRTLTYAVSRVRERAASLYQAACKSCVCDRHLLHTLMIRLEHRIPESKVSGAGSSAVAFRLCVPIEDASLQRIEVHARDSNSPTTKPVVNTTSAASGGGLKIPSIIVTETSNESYPTAARVLVGCICKDAQSAREKGRVLSLELTSAAVLEATDKYNELPHSYDRLISLADFLKDTAVDADARMSPIEQTLLALNIVSSVLQLRPTVWCSQPWNSIAIKLPVQAVGSMIDVLRTPYIEQTIDPSTLKTQGGVSVDLTTEAAKTTMLELAILLLEILHHKSIAEWAARYDQTDPRTYWERYAAATRWLELSTSKLLPRHIQAVEECLKLCARSKLSWDTYFQQFYCENIIKPLQELAM</sequence>